<proteinExistence type="predicted"/>
<comment type="caution">
    <text evidence="1">The sequence shown here is derived from an EMBL/GenBank/DDBJ whole genome shotgun (WGS) entry which is preliminary data.</text>
</comment>
<dbReference type="AlphaFoldDB" id="A0A9J6QAE9"/>
<protein>
    <submittedName>
        <fullName evidence="1">Uncharacterized protein</fullName>
    </submittedName>
</protein>
<dbReference type="Proteomes" id="UP001061282">
    <property type="component" value="Unassembled WGS sequence"/>
</dbReference>
<organism evidence="1 2">
    <name type="scientific">Silvania confinis</name>
    <dbReference type="NCBI Taxonomy" id="2926470"/>
    <lineage>
        <taxon>Bacteria</taxon>
        <taxon>Pseudomonadati</taxon>
        <taxon>Pseudomonadota</taxon>
        <taxon>Gammaproteobacteria</taxon>
        <taxon>Enterobacterales</taxon>
        <taxon>Enterobacteriaceae</taxon>
        <taxon>Silvania</taxon>
    </lineage>
</organism>
<dbReference type="EMBL" id="JAMGZJ010000075">
    <property type="protein sequence ID" value="MCU6669511.1"/>
    <property type="molecule type" value="Genomic_DNA"/>
</dbReference>
<evidence type="ECO:0000313" key="2">
    <source>
        <dbReference type="Proteomes" id="UP001061282"/>
    </source>
</evidence>
<gene>
    <name evidence="1" type="ORF">M8013_12220</name>
</gene>
<accession>A0A9J6QAE9</accession>
<sequence>MIQYVDIHTESCSNLGDLKGCLDYPACGYYNGNTILIAGWVLPTDPLNNDIQVIVRVDDKQKPRDYQTNKVQRPDVFKAKLSDIEYPESVMQVGFSVRIPFSLSTTASIIIIKDGQELTWYKINVVVDNHLTTFIKKLDLSNEKPTNKINIDSIVSNTKLIHSHNFEFYHPSIIHSHLKKIRKAVSNDEFIVSLYKSKNGQIDCVRSDLNFELCSSKSLNDHNFLFCCDESGIEFIVHQHVTSIDGVYYPRKGIYYSLCHGSQNRLATIIEMLLSENNYFEPTKTEQKAFLIGHGRPYHFMYDGMLGLETIHHHVKEIDADVRFYTLESNAFIDAPKVYNPKQEANFINNKDLTRLEQEGNVFIKIGALFGSGAKEPAIIDKFEKLDKKIISYAKDKYDDNNVETLELKKHFPIIWLGVTGQKRAWLEQTEGYSNIINKLYESFPGMAVVFDGWTSSLVTIQRDKTEIENDRSIISEIKNRIASDITIIDLIGATIDKKIHIGSMIDCAVVNYSTGSMNISRICGRPCITHMNNSFSPARSQHIHKDAHHIADEYVTDVIDKDSRIDATSYHINWEDIYNAMILHLGQHNFIQKRW</sequence>
<keyword evidence="2" id="KW-1185">Reference proteome</keyword>
<evidence type="ECO:0000313" key="1">
    <source>
        <dbReference type="EMBL" id="MCU6669511.1"/>
    </source>
</evidence>
<reference evidence="1" key="1">
    <citation type="submission" date="2022-05" db="EMBL/GenBank/DDBJ databases">
        <title>Description of a novel species of Leclercia; Leclercia tamurae and the Proposal for a Novel Genus Silvania gen. nov. Containing Two Novel Species Silvania hatchlandensis sp. nov. and Silvania confinis sp. nov. Isolated from the Rhizosphere of Oak.</title>
        <authorList>
            <person name="Maddock D.W."/>
            <person name="Brady C.L."/>
            <person name="Denman S."/>
            <person name="Arnold D."/>
        </authorList>
    </citation>
    <scope>NUCLEOTIDE SEQUENCE</scope>
    <source>
        <strain evidence="1">H4N4</strain>
    </source>
</reference>
<dbReference type="RefSeq" id="WP_271268073.1">
    <property type="nucleotide sequence ID" value="NZ_JAMGZJ010000075.1"/>
</dbReference>
<name>A0A9J6QAE9_9ENTR</name>